<feature type="transmembrane region" description="Helical" evidence="1">
    <location>
        <begin position="24"/>
        <end position="46"/>
    </location>
</feature>
<evidence type="ECO:0000256" key="1">
    <source>
        <dbReference type="SAM" id="Phobius"/>
    </source>
</evidence>
<keyword evidence="1" id="KW-0472">Membrane</keyword>
<proteinExistence type="predicted"/>
<feature type="transmembrane region" description="Helical" evidence="1">
    <location>
        <begin position="471"/>
        <end position="490"/>
    </location>
</feature>
<feature type="transmembrane region" description="Helical" evidence="1">
    <location>
        <begin position="66"/>
        <end position="86"/>
    </location>
</feature>
<feature type="transmembrane region" description="Helical" evidence="1">
    <location>
        <begin position="502"/>
        <end position="522"/>
    </location>
</feature>
<feature type="transmembrane region" description="Helical" evidence="1">
    <location>
        <begin position="550"/>
        <end position="569"/>
    </location>
</feature>
<dbReference type="RefSeq" id="WP_231006789.1">
    <property type="nucleotide sequence ID" value="NZ_JAJNEC010000005.1"/>
</dbReference>
<protein>
    <recommendedName>
        <fullName evidence="4">ABC transporter permease</fullName>
    </recommendedName>
</protein>
<sequence>MKNFIQRVNHYFLERYPLLWNTRLYWMLISCALVHGCFYLFGYYTFRNTELFKRYNAPELFIENGALLLSIVISVLILVVWLLVLFRNNVFKNFYPTRKRHLFGSFFIYFLVFAVATTFYISYIAGYKQFVAQHYPTSWLKTKREQANLAAAFLPFSMDAYTINNKRYPAPFDTLYCETDERNIDFSKPYLTRDKDEYQFYSIGKKVIRQLDAAPADEREINRELLADSLLTIYYKDAVADVSGLVNTVPSFYNYSRRHFGGDITRYPGEEAPAYDEEGRWRDINKNVYDLLQRNRPEEIKKLLSGFLEFSRVFKISTNLTASRWFELMYHPQDFKVTYFISNSSVEAFSPNPSDTAVATAVAVDAATAVAGGDSDPYYIKHKINYCFDAYDLSRLFTGIERVLDFSVFDLIIYVAIWVAFALACILFAFRITNLRLLLFSGITAAVIGILIALIILMLGLANGREGEKTIAYLVFVVGTMILLGSVPIFRLRRKSIQGILINISLVGIVPYFLLILLIISLHQRDYYHSMSANGYSGSRDTILEVLGVYWNYVLLALGFLFMMVYTAVIRRWRALPEW</sequence>
<dbReference type="Proteomes" id="UP001199816">
    <property type="component" value="Unassembled WGS sequence"/>
</dbReference>
<feature type="transmembrane region" description="Helical" evidence="1">
    <location>
        <begin position="437"/>
        <end position="459"/>
    </location>
</feature>
<keyword evidence="3" id="KW-1185">Reference proteome</keyword>
<evidence type="ECO:0000313" key="2">
    <source>
        <dbReference type="EMBL" id="MCD2424620.1"/>
    </source>
</evidence>
<name>A0ABS8PU64_9BACT</name>
<accession>A0ABS8PU64</accession>
<gene>
    <name evidence="2" type="ORF">LQ567_17700</name>
</gene>
<feature type="transmembrane region" description="Helical" evidence="1">
    <location>
        <begin position="106"/>
        <end position="126"/>
    </location>
</feature>
<keyword evidence="1" id="KW-1133">Transmembrane helix</keyword>
<reference evidence="2 3" key="1">
    <citation type="submission" date="2021-11" db="EMBL/GenBank/DDBJ databases">
        <title>Genomic of Niabella pedocola.</title>
        <authorList>
            <person name="Wu T."/>
        </authorList>
    </citation>
    <scope>NUCLEOTIDE SEQUENCE [LARGE SCALE GENOMIC DNA]</scope>
    <source>
        <strain evidence="2 3">JCM 31011</strain>
    </source>
</reference>
<dbReference type="EMBL" id="JAJNEC010000005">
    <property type="protein sequence ID" value="MCD2424620.1"/>
    <property type="molecule type" value="Genomic_DNA"/>
</dbReference>
<organism evidence="2 3">
    <name type="scientific">Niabella pedocola</name>
    <dbReference type="NCBI Taxonomy" id="1752077"/>
    <lineage>
        <taxon>Bacteria</taxon>
        <taxon>Pseudomonadati</taxon>
        <taxon>Bacteroidota</taxon>
        <taxon>Chitinophagia</taxon>
        <taxon>Chitinophagales</taxon>
        <taxon>Chitinophagaceae</taxon>
        <taxon>Niabella</taxon>
    </lineage>
</organism>
<feature type="transmembrane region" description="Helical" evidence="1">
    <location>
        <begin position="411"/>
        <end position="430"/>
    </location>
</feature>
<evidence type="ECO:0008006" key="4">
    <source>
        <dbReference type="Google" id="ProtNLM"/>
    </source>
</evidence>
<comment type="caution">
    <text evidence="2">The sequence shown here is derived from an EMBL/GenBank/DDBJ whole genome shotgun (WGS) entry which is preliminary data.</text>
</comment>
<keyword evidence="1" id="KW-0812">Transmembrane</keyword>
<evidence type="ECO:0000313" key="3">
    <source>
        <dbReference type="Proteomes" id="UP001199816"/>
    </source>
</evidence>